<protein>
    <submittedName>
        <fullName evidence="2">Ankyrin-3</fullName>
    </submittedName>
</protein>
<accession>A0AAD8BQV8</accession>
<gene>
    <name evidence="2" type="ORF">Bpfe_012201</name>
</gene>
<organism evidence="2 3">
    <name type="scientific">Biomphalaria pfeifferi</name>
    <name type="common">Bloodfluke planorb</name>
    <name type="synonym">Freshwater snail</name>
    <dbReference type="NCBI Taxonomy" id="112525"/>
    <lineage>
        <taxon>Eukaryota</taxon>
        <taxon>Metazoa</taxon>
        <taxon>Spiralia</taxon>
        <taxon>Lophotrochozoa</taxon>
        <taxon>Mollusca</taxon>
        <taxon>Gastropoda</taxon>
        <taxon>Heterobranchia</taxon>
        <taxon>Euthyneura</taxon>
        <taxon>Panpulmonata</taxon>
        <taxon>Hygrophila</taxon>
        <taxon>Lymnaeoidea</taxon>
        <taxon>Planorbidae</taxon>
        <taxon>Biomphalaria</taxon>
    </lineage>
</organism>
<keyword evidence="3" id="KW-1185">Reference proteome</keyword>
<reference evidence="2" key="1">
    <citation type="journal article" date="2023" name="PLoS Negl. Trop. Dis.">
        <title>A genome sequence for Biomphalaria pfeifferi, the major vector snail for the human-infecting parasite Schistosoma mansoni.</title>
        <authorList>
            <person name="Bu L."/>
            <person name="Lu L."/>
            <person name="Laidemitt M.R."/>
            <person name="Zhang S.M."/>
            <person name="Mutuku M."/>
            <person name="Mkoji G."/>
            <person name="Steinauer M."/>
            <person name="Loker E.S."/>
        </authorList>
    </citation>
    <scope>NUCLEOTIDE SEQUENCE</scope>
    <source>
        <strain evidence="2">KasaAsao</strain>
    </source>
</reference>
<sequence>MEKSDCSTPPKSKAMKRELNASDNEKRYPNNLKSVKKSLFLAIGSRDHVTFAKIMDTQIHVTSCSGRKIIQKVFIKDCLAGGHQHRSIFAS</sequence>
<proteinExistence type="predicted"/>
<feature type="compositionally biased region" description="Basic and acidic residues" evidence="1">
    <location>
        <begin position="15"/>
        <end position="27"/>
    </location>
</feature>
<reference evidence="2" key="2">
    <citation type="submission" date="2023-04" db="EMBL/GenBank/DDBJ databases">
        <authorList>
            <person name="Bu L."/>
            <person name="Lu L."/>
            <person name="Laidemitt M.R."/>
            <person name="Zhang S.M."/>
            <person name="Mutuku M."/>
            <person name="Mkoji G."/>
            <person name="Steinauer M."/>
            <person name="Loker E.S."/>
        </authorList>
    </citation>
    <scope>NUCLEOTIDE SEQUENCE</scope>
    <source>
        <strain evidence="2">KasaAsao</strain>
        <tissue evidence="2">Whole Snail</tissue>
    </source>
</reference>
<dbReference type="Proteomes" id="UP001233172">
    <property type="component" value="Unassembled WGS sequence"/>
</dbReference>
<evidence type="ECO:0000256" key="1">
    <source>
        <dbReference type="SAM" id="MobiDB-lite"/>
    </source>
</evidence>
<dbReference type="AlphaFoldDB" id="A0AAD8BQV8"/>
<evidence type="ECO:0000313" key="2">
    <source>
        <dbReference type="EMBL" id="KAK0058200.1"/>
    </source>
</evidence>
<feature type="region of interest" description="Disordered" evidence="1">
    <location>
        <begin position="1"/>
        <end position="27"/>
    </location>
</feature>
<dbReference type="EMBL" id="JASAOG010000049">
    <property type="protein sequence ID" value="KAK0058200.1"/>
    <property type="molecule type" value="Genomic_DNA"/>
</dbReference>
<name>A0AAD8BQV8_BIOPF</name>
<evidence type="ECO:0000313" key="3">
    <source>
        <dbReference type="Proteomes" id="UP001233172"/>
    </source>
</evidence>
<comment type="caution">
    <text evidence="2">The sequence shown here is derived from an EMBL/GenBank/DDBJ whole genome shotgun (WGS) entry which is preliminary data.</text>
</comment>
<feature type="compositionally biased region" description="Polar residues" evidence="1">
    <location>
        <begin position="1"/>
        <end position="10"/>
    </location>
</feature>